<evidence type="ECO:0000313" key="9">
    <source>
        <dbReference type="EMBL" id="KHK61773.1"/>
    </source>
</evidence>
<dbReference type="AlphaFoldDB" id="A0A0B1YXU8"/>
<feature type="transmembrane region" description="Helical" evidence="8">
    <location>
        <begin position="72"/>
        <end position="90"/>
    </location>
</feature>
<keyword evidence="7 8" id="KW-0472">Membrane</keyword>
<name>A0A0B1YXU8_9PSED</name>
<comment type="caution">
    <text evidence="9">The sequence shown here is derived from an EMBL/GenBank/DDBJ whole genome shotgun (WGS) entry which is preliminary data.</text>
</comment>
<dbReference type="InterPro" id="IPR002781">
    <property type="entry name" value="TM_pro_TauE-like"/>
</dbReference>
<protein>
    <recommendedName>
        <fullName evidence="8">Probable membrane transporter protein</fullName>
    </recommendedName>
</protein>
<feature type="transmembrane region" description="Helical" evidence="8">
    <location>
        <begin position="210"/>
        <end position="228"/>
    </location>
</feature>
<keyword evidence="5 8" id="KW-0812">Transmembrane</keyword>
<dbReference type="PANTHER" id="PTHR30269">
    <property type="entry name" value="TRANSMEMBRANE PROTEIN YFCA"/>
    <property type="match status" value="1"/>
</dbReference>
<evidence type="ECO:0000256" key="3">
    <source>
        <dbReference type="ARBA" id="ARBA00022448"/>
    </source>
</evidence>
<feature type="transmembrane region" description="Helical" evidence="8">
    <location>
        <begin position="240"/>
        <end position="259"/>
    </location>
</feature>
<keyword evidence="6 8" id="KW-1133">Transmembrane helix</keyword>
<evidence type="ECO:0000256" key="2">
    <source>
        <dbReference type="ARBA" id="ARBA00009142"/>
    </source>
</evidence>
<proteinExistence type="inferred from homology"/>
<dbReference type="Proteomes" id="UP000030949">
    <property type="component" value="Unassembled WGS sequence"/>
</dbReference>
<accession>A0A0B1YXU8</accession>
<feature type="transmembrane region" description="Helical" evidence="8">
    <location>
        <begin position="140"/>
        <end position="156"/>
    </location>
</feature>
<feature type="transmembrane region" description="Helical" evidence="8">
    <location>
        <begin position="27"/>
        <end position="51"/>
    </location>
</feature>
<comment type="subcellular location">
    <subcellularLocation>
        <location evidence="1 8">Cell membrane</location>
        <topology evidence="1 8">Multi-pass membrane protein</topology>
    </subcellularLocation>
</comment>
<feature type="transmembrane region" description="Helical" evidence="8">
    <location>
        <begin position="110"/>
        <end position="128"/>
    </location>
</feature>
<feature type="transmembrane region" description="Helical" evidence="8">
    <location>
        <begin position="176"/>
        <end position="198"/>
    </location>
</feature>
<evidence type="ECO:0000256" key="6">
    <source>
        <dbReference type="ARBA" id="ARBA00022989"/>
    </source>
</evidence>
<dbReference type="GO" id="GO:0005886">
    <property type="term" value="C:plasma membrane"/>
    <property type="evidence" value="ECO:0007669"/>
    <property type="project" value="UniProtKB-SubCell"/>
</dbReference>
<keyword evidence="3" id="KW-0813">Transport</keyword>
<dbReference type="Pfam" id="PF01925">
    <property type="entry name" value="TauE"/>
    <property type="match status" value="1"/>
</dbReference>
<organism evidence="9 10">
    <name type="scientific">Pseudomonas frederiksbergensis</name>
    <dbReference type="NCBI Taxonomy" id="104087"/>
    <lineage>
        <taxon>Bacteria</taxon>
        <taxon>Pseudomonadati</taxon>
        <taxon>Pseudomonadota</taxon>
        <taxon>Gammaproteobacteria</taxon>
        <taxon>Pseudomonadales</taxon>
        <taxon>Pseudomonadaceae</taxon>
        <taxon>Pseudomonas</taxon>
    </lineage>
</organism>
<evidence type="ECO:0000256" key="8">
    <source>
        <dbReference type="RuleBase" id="RU363041"/>
    </source>
</evidence>
<dbReference type="RefSeq" id="WP_039594171.1">
    <property type="nucleotide sequence ID" value="NZ_JQGJ02000023.1"/>
</dbReference>
<comment type="similarity">
    <text evidence="2 8">Belongs to the 4-toluene sulfonate uptake permease (TSUP) (TC 2.A.102) family.</text>
</comment>
<evidence type="ECO:0000256" key="5">
    <source>
        <dbReference type="ARBA" id="ARBA00022692"/>
    </source>
</evidence>
<evidence type="ECO:0000256" key="7">
    <source>
        <dbReference type="ARBA" id="ARBA00023136"/>
    </source>
</evidence>
<dbReference type="OrthoDB" id="8480055at2"/>
<dbReference type="EMBL" id="JQGJ01000026">
    <property type="protein sequence ID" value="KHK61773.1"/>
    <property type="molecule type" value="Genomic_DNA"/>
</dbReference>
<sequence length="260" mass="26920">MELVLIGLAALLTSGLTFFSGFGLGTILMPVFALFFPLPLAIAATAVVHFANNLFKFGLMARQADWPVVAKFSVPAAIAAILGAASLTLFDRLPALWQYSFADSAFEITPVKAVIGGLIVLFALLELSPRIQALAFPSRWLPVGGALSGFFGGLSGNQGALRSAFLLKAGLSKDAFVATGVVSAVIVDAVRLVVYGTAMLAGQFSQAQALVLPVAVGTICAFIGAFVGKRVLQKVTLRTVQHTVAIAMLGIGTGLALGLL</sequence>
<evidence type="ECO:0000313" key="10">
    <source>
        <dbReference type="Proteomes" id="UP000030949"/>
    </source>
</evidence>
<keyword evidence="4 8" id="KW-1003">Cell membrane</keyword>
<evidence type="ECO:0000256" key="4">
    <source>
        <dbReference type="ARBA" id="ARBA00022475"/>
    </source>
</evidence>
<dbReference type="PANTHER" id="PTHR30269:SF38">
    <property type="entry name" value="SULFITE EXPORTER TAUE_SAFE"/>
    <property type="match status" value="1"/>
</dbReference>
<evidence type="ECO:0000256" key="1">
    <source>
        <dbReference type="ARBA" id="ARBA00004651"/>
    </source>
</evidence>
<reference evidence="10" key="1">
    <citation type="submission" date="2015-03" db="EMBL/GenBank/DDBJ databases">
        <title>Pseudomonas frederiksbergensis hydrocarbon degrader.</title>
        <authorList>
            <person name="Brown L.M."/>
            <person name="Ruiz O.N."/>
            <person name="Mueller S."/>
            <person name="Gunasekera T.S."/>
        </authorList>
    </citation>
    <scope>NUCLEOTIDE SEQUENCE [LARGE SCALE GENOMIC DNA]</scope>
    <source>
        <strain evidence="10">SI8</strain>
    </source>
</reference>
<dbReference type="InterPro" id="IPR052017">
    <property type="entry name" value="TSUP"/>
</dbReference>
<gene>
    <name evidence="9" type="ORF">JZ00_26940</name>
</gene>